<reference evidence="1" key="1">
    <citation type="submission" date="2021-01" db="EMBL/GenBank/DDBJ databases">
        <authorList>
            <person name="Sun Q."/>
        </authorList>
    </citation>
    <scope>NUCLEOTIDE SEQUENCE</scope>
    <source>
        <strain evidence="1">YIM B02566</strain>
    </source>
</reference>
<sequence length="292" mass="32365">MTQPEQMPVLERLRHELPQLSGREARVARHLMANYPMAGLKTVAEFAESSGVSTATVLRLVKRLGFPVYSDFQAALRQHLEETLQSPLVRFGQRQDQDKVAAPKSAFLNRFLDAMTAHLQAMHEHVPASEFDKVVALLGDPKRDIHVLGGRYSSHLGAYFADLLSAIRGRIYMVSGQTQRWPQHLLDMGKSSVLVAFDVRRYQQDVIEFTRSAAKRGATVVLMTDIWQSPAARVATYVLGFPVVAPSIFDVLGPGMILTDALIGAVADHMGEAGKARVELLEELRQPFAPPK</sequence>
<evidence type="ECO:0000313" key="1">
    <source>
        <dbReference type="EMBL" id="MBK1866571.1"/>
    </source>
</evidence>
<protein>
    <submittedName>
        <fullName evidence="1">MurR/RpiR family transcriptional regulator</fullName>
    </submittedName>
</protein>
<dbReference type="EMBL" id="JAENHL010000006">
    <property type="protein sequence ID" value="MBK1866571.1"/>
    <property type="molecule type" value="Genomic_DNA"/>
</dbReference>
<name>A0ACC5R276_9HYPH</name>
<proteinExistence type="predicted"/>
<comment type="caution">
    <text evidence="1">The sequence shown here is derived from an EMBL/GenBank/DDBJ whole genome shotgun (WGS) entry which is preliminary data.</text>
</comment>
<dbReference type="Proteomes" id="UP000616151">
    <property type="component" value="Unassembled WGS sequence"/>
</dbReference>
<organism evidence="1 2">
    <name type="scientific">Taklimakanibacter albus</name>
    <dbReference type="NCBI Taxonomy" id="2800327"/>
    <lineage>
        <taxon>Bacteria</taxon>
        <taxon>Pseudomonadati</taxon>
        <taxon>Pseudomonadota</taxon>
        <taxon>Alphaproteobacteria</taxon>
        <taxon>Hyphomicrobiales</taxon>
        <taxon>Aestuariivirgaceae</taxon>
        <taxon>Taklimakanibacter</taxon>
    </lineage>
</organism>
<keyword evidence="2" id="KW-1185">Reference proteome</keyword>
<evidence type="ECO:0000313" key="2">
    <source>
        <dbReference type="Proteomes" id="UP000616151"/>
    </source>
</evidence>
<gene>
    <name evidence="1" type="ORF">JHL16_09425</name>
</gene>
<accession>A0ACC5R276</accession>